<protein>
    <submittedName>
        <fullName evidence="1">Uncharacterized protein</fullName>
    </submittedName>
</protein>
<reference evidence="1 2" key="1">
    <citation type="journal article" date="2018" name="BMC Genomics">
        <title>Comparative genome analyses reveal sequence features reflecting distinct modes of host-adaptation between dicot and monocot powdery mildew.</title>
        <authorList>
            <person name="Wu Y."/>
            <person name="Ma X."/>
            <person name="Pan Z."/>
            <person name="Kale S.D."/>
            <person name="Song Y."/>
            <person name="King H."/>
            <person name="Zhang Q."/>
            <person name="Presley C."/>
            <person name="Deng X."/>
            <person name="Wei C.I."/>
            <person name="Xiao S."/>
        </authorList>
    </citation>
    <scope>NUCLEOTIDE SEQUENCE [LARGE SCALE GENOMIC DNA]</scope>
    <source>
        <strain evidence="1">UMSG2</strain>
    </source>
</reference>
<dbReference type="EMBL" id="MCFK01007951">
    <property type="protein sequence ID" value="RKF56711.1"/>
    <property type="molecule type" value="Genomic_DNA"/>
</dbReference>
<comment type="caution">
    <text evidence="1">The sequence shown here is derived from an EMBL/GenBank/DDBJ whole genome shotgun (WGS) entry which is preliminary data.</text>
</comment>
<keyword evidence="2" id="KW-1185">Reference proteome</keyword>
<evidence type="ECO:0000313" key="2">
    <source>
        <dbReference type="Proteomes" id="UP000286134"/>
    </source>
</evidence>
<dbReference type="AlphaFoldDB" id="A0A420HGZ6"/>
<dbReference type="OrthoDB" id="3597245at2759"/>
<dbReference type="Proteomes" id="UP000286134">
    <property type="component" value="Unassembled WGS sequence"/>
</dbReference>
<name>A0A420HGZ6_9PEZI</name>
<organism evidence="1 2">
    <name type="scientific">Erysiphe neolycopersici</name>
    <dbReference type="NCBI Taxonomy" id="212602"/>
    <lineage>
        <taxon>Eukaryota</taxon>
        <taxon>Fungi</taxon>
        <taxon>Dikarya</taxon>
        <taxon>Ascomycota</taxon>
        <taxon>Pezizomycotina</taxon>
        <taxon>Leotiomycetes</taxon>
        <taxon>Erysiphales</taxon>
        <taxon>Erysiphaceae</taxon>
        <taxon>Erysiphe</taxon>
    </lineage>
</organism>
<evidence type="ECO:0000313" key="1">
    <source>
        <dbReference type="EMBL" id="RKF56711.1"/>
    </source>
</evidence>
<accession>A0A420HGZ6</accession>
<dbReference type="STRING" id="212602.A0A420HGZ6"/>
<gene>
    <name evidence="1" type="ORF">OnM2_079010</name>
</gene>
<proteinExistence type="predicted"/>
<sequence>MAPRPVLTSAIDLVARIESASPQNRSEILTELYNSGMQYLDLSVEIGNKFTKLTQELSNLRSVENLKLEIKCLNSAAIENLKSTAVLEYKLSESLLSGTGIAQPNHVPRSEPYIIDRKFTGEDRSLYQVFQKEIKIALKRNADRYTTLQS</sequence>